<sequence length="122" mass="12977">MGTALHRRPRPAVHALGRRSLAPRGPEQHQKWNTAGSEAAPPPLPETSIIHRPHRTAGPNTRSVDQGLSPLKDVNLERISLILGDEGSGGVEGQILGKKSPLPQNPFFYGLVGLASSLGMPT</sequence>
<keyword evidence="3" id="KW-1185">Reference proteome</keyword>
<evidence type="ECO:0000313" key="3">
    <source>
        <dbReference type="Proteomes" id="UP001319861"/>
    </source>
</evidence>
<protein>
    <submittedName>
        <fullName evidence="2">Uncharacterized protein</fullName>
    </submittedName>
</protein>
<feature type="region of interest" description="Disordered" evidence="1">
    <location>
        <begin position="1"/>
        <end position="69"/>
    </location>
</feature>
<accession>A0ABM7PQ81</accession>
<gene>
    <name evidence="2" type="ORF">SCMU_00520</name>
</gene>
<evidence type="ECO:0000313" key="2">
    <source>
        <dbReference type="EMBL" id="BCT74210.1"/>
    </source>
</evidence>
<dbReference type="EMBL" id="AP024525">
    <property type="protein sequence ID" value="BCT74210.1"/>
    <property type="molecule type" value="Genomic_DNA"/>
</dbReference>
<dbReference type="Proteomes" id="UP001319861">
    <property type="component" value="Chromosome"/>
</dbReference>
<name>A0ABM7PQ81_SINCY</name>
<organism evidence="2 3">
    <name type="scientific">Sinomonas cyclohexanicum</name>
    <name type="common">Corynebacterium cyclohexanicum</name>
    <dbReference type="NCBI Taxonomy" id="322009"/>
    <lineage>
        <taxon>Bacteria</taxon>
        <taxon>Bacillati</taxon>
        <taxon>Actinomycetota</taxon>
        <taxon>Actinomycetes</taxon>
        <taxon>Micrococcales</taxon>
        <taxon>Micrococcaceae</taxon>
        <taxon>Sinomonas</taxon>
    </lineage>
</organism>
<proteinExistence type="predicted"/>
<feature type="compositionally biased region" description="Basic residues" evidence="1">
    <location>
        <begin position="1"/>
        <end position="11"/>
    </location>
</feature>
<evidence type="ECO:0000256" key="1">
    <source>
        <dbReference type="SAM" id="MobiDB-lite"/>
    </source>
</evidence>
<reference evidence="2 3" key="1">
    <citation type="journal article" date="2021" name="J. Biosci. Bioeng.">
        <title>Identification and characterization of a chc gene cluster responsible for the aromatization pathway of cyclohexanecarboxylate degradation in Sinomonas cyclohexanicum ATCC 51369.</title>
        <authorList>
            <person name="Yamamoto T."/>
            <person name="Hasegawa Y."/>
            <person name="Lau P.C.K."/>
            <person name="Iwaki H."/>
        </authorList>
    </citation>
    <scope>NUCLEOTIDE SEQUENCE [LARGE SCALE GENOMIC DNA]</scope>
    <source>
        <strain evidence="2 3">ATCC 51369</strain>
    </source>
</reference>